<dbReference type="GO" id="GO:0046872">
    <property type="term" value="F:metal ion binding"/>
    <property type="evidence" value="ECO:0007669"/>
    <property type="project" value="UniProtKB-KW"/>
</dbReference>
<protein>
    <recommendedName>
        <fullName evidence="4">Terpene synthase</fullName>
        <ecNumber evidence="4">4.2.3.-</ecNumber>
    </recommendedName>
</protein>
<dbReference type="Proteomes" id="UP001285354">
    <property type="component" value="Unassembled WGS sequence"/>
</dbReference>
<comment type="cofactor">
    <cofactor evidence="1 4">
        <name>Mg(2+)</name>
        <dbReference type="ChEBI" id="CHEBI:18420"/>
    </cofactor>
</comment>
<reference evidence="5" key="1">
    <citation type="submission" date="2023-06" db="EMBL/GenBank/DDBJ databases">
        <title>Draft genome of Marssonina rosae.</title>
        <authorList>
            <person name="Cheng Q."/>
        </authorList>
    </citation>
    <scope>NUCLEOTIDE SEQUENCE</scope>
    <source>
        <strain evidence="5">R4</strain>
    </source>
</reference>
<dbReference type="Pfam" id="PF19086">
    <property type="entry name" value="Terpene_syn_C_2"/>
    <property type="match status" value="1"/>
</dbReference>
<dbReference type="PANTHER" id="PTHR35201:SF4">
    <property type="entry name" value="BETA-PINACENE SYNTHASE-RELATED"/>
    <property type="match status" value="1"/>
</dbReference>
<sequence length="401" mass="45706">MGRDERKDLLARIRGQTVLMPNMRPIFEKYTGDLNPNYQALIPVVNEKLESLEPNQKRLAKLKKADFALFASNWWPHADFDQLRIVTYLAIWLFLWDDVLDEPTGEYADNFEAAQRYRKETVQFLADTLGLSISKEISTVVTYSLSDYVKLLARQLKSTLEYVLALHPSENDSMKRGGFMAGLKNLARQLESAVRWGLRLKPTKKSPPTASHPIIEGFRVIGEELKTAYTVEQRQNFFEDLKFYISTTETEQRFHLDGKLPTLKEYWEVRMGTSAVAACLAMIEFTNKIKGPYQSTNHPLLKTLSDEANIIVVIANDMLSLKKEIVQGCLDSLIPLSVPVYGGVQQAIDQAHTDLLAAVDRFDAEAEKLLSGPNTTDFSDRELRIFVNGCRDCWVGNFNWR</sequence>
<keyword evidence="3 4" id="KW-0460">Magnesium</keyword>
<keyword evidence="6" id="KW-1185">Reference proteome</keyword>
<evidence type="ECO:0000256" key="2">
    <source>
        <dbReference type="ARBA" id="ARBA00006333"/>
    </source>
</evidence>
<dbReference type="PANTHER" id="PTHR35201">
    <property type="entry name" value="TERPENE SYNTHASE"/>
    <property type="match status" value="1"/>
</dbReference>
<comment type="caution">
    <text evidence="5">The sequence shown here is derived from an EMBL/GenBank/DDBJ whole genome shotgun (WGS) entry which is preliminary data.</text>
</comment>
<comment type="similarity">
    <text evidence="2 4">Belongs to the terpene synthase family.</text>
</comment>
<dbReference type="EC" id="4.2.3.-" evidence="4"/>
<accession>A0AAD9T8C8</accession>
<keyword evidence="4" id="KW-0479">Metal-binding</keyword>
<dbReference type="InterPro" id="IPR034686">
    <property type="entry name" value="Terpene_cyclase-like_2"/>
</dbReference>
<keyword evidence="4" id="KW-0456">Lyase</keyword>
<dbReference type="EMBL" id="JAUBYV010000001">
    <property type="protein sequence ID" value="KAK2630515.1"/>
    <property type="molecule type" value="Genomic_DNA"/>
</dbReference>
<organism evidence="5 6">
    <name type="scientific">Diplocarpon rosae</name>
    <dbReference type="NCBI Taxonomy" id="946125"/>
    <lineage>
        <taxon>Eukaryota</taxon>
        <taxon>Fungi</taxon>
        <taxon>Dikarya</taxon>
        <taxon>Ascomycota</taxon>
        <taxon>Pezizomycotina</taxon>
        <taxon>Leotiomycetes</taxon>
        <taxon>Helotiales</taxon>
        <taxon>Drepanopezizaceae</taxon>
        <taxon>Diplocarpon</taxon>
    </lineage>
</organism>
<evidence type="ECO:0000256" key="1">
    <source>
        <dbReference type="ARBA" id="ARBA00001946"/>
    </source>
</evidence>
<evidence type="ECO:0000313" key="5">
    <source>
        <dbReference type="EMBL" id="KAK2630515.1"/>
    </source>
</evidence>
<dbReference type="GO" id="GO:0010333">
    <property type="term" value="F:terpene synthase activity"/>
    <property type="evidence" value="ECO:0007669"/>
    <property type="project" value="InterPro"/>
</dbReference>
<dbReference type="Gene3D" id="1.10.600.10">
    <property type="entry name" value="Farnesyl Diphosphate Synthase"/>
    <property type="match status" value="1"/>
</dbReference>
<evidence type="ECO:0000256" key="3">
    <source>
        <dbReference type="ARBA" id="ARBA00022842"/>
    </source>
</evidence>
<evidence type="ECO:0000256" key="4">
    <source>
        <dbReference type="RuleBase" id="RU366034"/>
    </source>
</evidence>
<proteinExistence type="inferred from homology"/>
<gene>
    <name evidence="5" type="ORF">QTJ16_001335</name>
</gene>
<name>A0AAD9T8C8_9HELO</name>
<evidence type="ECO:0000313" key="6">
    <source>
        <dbReference type="Proteomes" id="UP001285354"/>
    </source>
</evidence>
<dbReference type="SUPFAM" id="SSF48576">
    <property type="entry name" value="Terpenoid synthases"/>
    <property type="match status" value="1"/>
</dbReference>
<dbReference type="GO" id="GO:0008299">
    <property type="term" value="P:isoprenoid biosynthetic process"/>
    <property type="evidence" value="ECO:0007669"/>
    <property type="project" value="UniProtKB-ARBA"/>
</dbReference>
<dbReference type="InterPro" id="IPR008949">
    <property type="entry name" value="Isoprenoid_synthase_dom_sf"/>
</dbReference>
<dbReference type="AlphaFoldDB" id="A0AAD9T8C8"/>